<keyword evidence="2 3" id="KW-0539">Nucleus</keyword>
<feature type="compositionally biased region" description="Acidic residues" evidence="5">
    <location>
        <begin position="319"/>
        <end position="331"/>
    </location>
</feature>
<dbReference type="Gene3D" id="1.10.30.10">
    <property type="entry name" value="High mobility group box domain"/>
    <property type="match status" value="2"/>
</dbReference>
<proteinExistence type="predicted"/>
<reference evidence="7 8" key="1">
    <citation type="journal article" date="2024" name="Nat. Commun.">
        <title>Phylogenomics reveals the evolutionary origins of lichenization in chlorophyte algae.</title>
        <authorList>
            <person name="Puginier C."/>
            <person name="Libourel C."/>
            <person name="Otte J."/>
            <person name="Skaloud P."/>
            <person name="Haon M."/>
            <person name="Grisel S."/>
            <person name="Petersen M."/>
            <person name="Berrin J.G."/>
            <person name="Delaux P.M."/>
            <person name="Dal Grande F."/>
            <person name="Keller J."/>
        </authorList>
    </citation>
    <scope>NUCLEOTIDE SEQUENCE [LARGE SCALE GENOMIC DNA]</scope>
    <source>
        <strain evidence="7 8">SAG 2036</strain>
    </source>
</reference>
<gene>
    <name evidence="7" type="ORF">WJX73_009134</name>
</gene>
<dbReference type="Proteomes" id="UP001465755">
    <property type="component" value="Unassembled WGS sequence"/>
</dbReference>
<evidence type="ECO:0000256" key="5">
    <source>
        <dbReference type="SAM" id="MobiDB-lite"/>
    </source>
</evidence>
<evidence type="ECO:0000259" key="6">
    <source>
        <dbReference type="PROSITE" id="PS50118"/>
    </source>
</evidence>
<feature type="region of interest" description="Disordered" evidence="5">
    <location>
        <begin position="286"/>
        <end position="332"/>
    </location>
</feature>
<feature type="region of interest" description="Disordered" evidence="5">
    <location>
        <begin position="222"/>
        <end position="243"/>
    </location>
</feature>
<dbReference type="AlphaFoldDB" id="A0AAW1NX29"/>
<evidence type="ECO:0000313" key="7">
    <source>
        <dbReference type="EMBL" id="KAK9797091.1"/>
    </source>
</evidence>
<dbReference type="InterPro" id="IPR036910">
    <property type="entry name" value="HMG_box_dom_sf"/>
</dbReference>
<dbReference type="PRINTS" id="PR00886">
    <property type="entry name" value="HIGHMOBLTY12"/>
</dbReference>
<feature type="DNA-binding region" description="HMG box" evidence="3">
    <location>
        <begin position="241"/>
        <end position="309"/>
    </location>
</feature>
<evidence type="ECO:0000256" key="4">
    <source>
        <dbReference type="SAM" id="Coils"/>
    </source>
</evidence>
<feature type="compositionally biased region" description="Basic and acidic residues" evidence="5">
    <location>
        <begin position="142"/>
        <end position="153"/>
    </location>
</feature>
<dbReference type="PROSITE" id="PS50118">
    <property type="entry name" value="HMG_BOX_2"/>
    <property type="match status" value="2"/>
</dbReference>
<feature type="coiled-coil region" evidence="4">
    <location>
        <begin position="467"/>
        <end position="508"/>
    </location>
</feature>
<dbReference type="GO" id="GO:0003677">
    <property type="term" value="F:DNA binding"/>
    <property type="evidence" value="ECO:0007669"/>
    <property type="project" value="UniProtKB-UniRule"/>
</dbReference>
<keyword evidence="8" id="KW-1185">Reference proteome</keyword>
<feature type="compositionally biased region" description="Basic and acidic residues" evidence="5">
    <location>
        <begin position="79"/>
        <end position="93"/>
    </location>
</feature>
<dbReference type="PANTHER" id="PTHR46040:SF3">
    <property type="entry name" value="HIGH MOBILITY GROUP PROTEIN 2"/>
    <property type="match status" value="1"/>
</dbReference>
<sequence length="509" mass="55774">MAAGATTADEQSMANQDEDMDTCLKETEGTAAVAQSMDGRQEETPPQADEGNIDQETNEEATAPSSNINLEDGNDNNDEAAHNKNSDAGETKVPEAQPLAKKRKALTMKPAKPADGQPKKSEAGAAQTKATPKKAVKQVGKGSKEHASADKKASKSPGPKLSAKNAYAFFMQDKRSSVKDANPDMSFADITKEVAAQWKALSEEDKAPYVAKAEADKVRVQKLKADQPPTPSKPVEAKDKQPQAKSAYIFFCAAKRPSMKSSNPDAGFGDIAKLLAVAWKELSDEEKKPYQDQHEAQALRPKTQGKPRQKRRLAPSNDAESDDEQEREECDWDKHPAQIILGQTMHSKFIVKRSNANLQDYGLVDCKAAKRQRLEEAGSGSICPVPLKLVEDYESFVKSFSVAVMQHKEGNALNLDVLPAGSPLEVCYYLGKLMENNFPLSKVSDKVDDRMIKLPMLQLSMTVQRLLESERKLAKQATDRVKELESQTKALETKVEDLEALLQAASSEE</sequence>
<evidence type="ECO:0000313" key="8">
    <source>
        <dbReference type="Proteomes" id="UP001465755"/>
    </source>
</evidence>
<dbReference type="EMBL" id="JALJOQ010000109">
    <property type="protein sequence ID" value="KAK9797091.1"/>
    <property type="molecule type" value="Genomic_DNA"/>
</dbReference>
<evidence type="ECO:0000256" key="1">
    <source>
        <dbReference type="ARBA" id="ARBA00023125"/>
    </source>
</evidence>
<feature type="DNA-binding region" description="HMG box" evidence="3">
    <location>
        <begin position="160"/>
        <end position="228"/>
    </location>
</feature>
<dbReference type="PANTHER" id="PTHR46040">
    <property type="entry name" value="HIGH MOBILITY GROUP PROTEIN 2"/>
    <property type="match status" value="1"/>
</dbReference>
<protein>
    <recommendedName>
        <fullName evidence="6">HMG box domain-containing protein</fullName>
    </recommendedName>
</protein>
<feature type="domain" description="HMG box" evidence="6">
    <location>
        <begin position="241"/>
        <end position="309"/>
    </location>
</feature>
<dbReference type="InterPro" id="IPR051965">
    <property type="entry name" value="ChromReg_NeuronalGeneExpr"/>
</dbReference>
<dbReference type="Pfam" id="PF00505">
    <property type="entry name" value="HMG_box"/>
    <property type="match status" value="2"/>
</dbReference>
<dbReference type="GO" id="GO:0010468">
    <property type="term" value="P:regulation of gene expression"/>
    <property type="evidence" value="ECO:0007669"/>
    <property type="project" value="TreeGrafter"/>
</dbReference>
<dbReference type="InterPro" id="IPR009071">
    <property type="entry name" value="HMG_box_dom"/>
</dbReference>
<keyword evidence="4" id="KW-0175">Coiled coil</keyword>
<feature type="compositionally biased region" description="Basic and acidic residues" evidence="5">
    <location>
        <begin position="286"/>
        <end position="297"/>
    </location>
</feature>
<evidence type="ECO:0000256" key="2">
    <source>
        <dbReference type="ARBA" id="ARBA00023242"/>
    </source>
</evidence>
<feature type="domain" description="HMG box" evidence="6">
    <location>
        <begin position="160"/>
        <end position="228"/>
    </location>
</feature>
<feature type="region of interest" description="Disordered" evidence="5">
    <location>
        <begin position="1"/>
        <end position="162"/>
    </location>
</feature>
<organism evidence="7 8">
    <name type="scientific">Symbiochloris irregularis</name>
    <dbReference type="NCBI Taxonomy" id="706552"/>
    <lineage>
        <taxon>Eukaryota</taxon>
        <taxon>Viridiplantae</taxon>
        <taxon>Chlorophyta</taxon>
        <taxon>core chlorophytes</taxon>
        <taxon>Trebouxiophyceae</taxon>
        <taxon>Trebouxiales</taxon>
        <taxon>Trebouxiaceae</taxon>
        <taxon>Symbiochloris</taxon>
    </lineage>
</organism>
<dbReference type="SUPFAM" id="SSF47095">
    <property type="entry name" value="HMG-box"/>
    <property type="match status" value="2"/>
</dbReference>
<dbReference type="SMART" id="SM00398">
    <property type="entry name" value="HMG"/>
    <property type="match status" value="2"/>
</dbReference>
<dbReference type="CDD" id="cd00084">
    <property type="entry name" value="HMG-box_SF"/>
    <property type="match status" value="2"/>
</dbReference>
<accession>A0AAW1NX29</accession>
<feature type="compositionally biased region" description="Basic residues" evidence="5">
    <location>
        <begin position="303"/>
        <end position="313"/>
    </location>
</feature>
<evidence type="ECO:0000256" key="3">
    <source>
        <dbReference type="PROSITE-ProRule" id="PRU00267"/>
    </source>
</evidence>
<dbReference type="GO" id="GO:0005634">
    <property type="term" value="C:nucleus"/>
    <property type="evidence" value="ECO:0007669"/>
    <property type="project" value="UniProtKB-UniRule"/>
</dbReference>
<keyword evidence="1 3" id="KW-0238">DNA-binding</keyword>
<name>A0AAW1NX29_9CHLO</name>
<comment type="caution">
    <text evidence="7">The sequence shown here is derived from an EMBL/GenBank/DDBJ whole genome shotgun (WGS) entry which is preliminary data.</text>
</comment>